<evidence type="ECO:0000313" key="4">
    <source>
        <dbReference type="EMBL" id="ADB49161.1"/>
    </source>
</evidence>
<evidence type="ECO:0000313" key="5">
    <source>
        <dbReference type="Proteomes" id="UP000008229"/>
    </source>
</evidence>
<dbReference type="SUPFAM" id="SSF46785">
    <property type="entry name" value="Winged helix' DNA-binding domain"/>
    <property type="match status" value="1"/>
</dbReference>
<accession>D3FA92</accession>
<name>D3FA92_CONWI</name>
<dbReference type="STRING" id="469383.Cwoe_0728"/>
<dbReference type="Pfam" id="PF13280">
    <property type="entry name" value="WYL"/>
    <property type="match status" value="1"/>
</dbReference>
<organism evidence="4 5">
    <name type="scientific">Conexibacter woesei (strain DSM 14684 / CCUG 47730 / CIP 108061 / JCM 11494 / NBRC 100937 / ID131577)</name>
    <dbReference type="NCBI Taxonomy" id="469383"/>
    <lineage>
        <taxon>Bacteria</taxon>
        <taxon>Bacillati</taxon>
        <taxon>Actinomycetota</taxon>
        <taxon>Thermoleophilia</taxon>
        <taxon>Solirubrobacterales</taxon>
        <taxon>Conexibacteraceae</taxon>
        <taxon>Conexibacter</taxon>
    </lineage>
</organism>
<dbReference type="OrthoDB" id="3616433at2"/>
<dbReference type="Pfam" id="PF08279">
    <property type="entry name" value="HTH_11"/>
    <property type="match status" value="1"/>
</dbReference>
<dbReference type="PIRSF" id="PIRSF016838">
    <property type="entry name" value="PafC"/>
    <property type="match status" value="1"/>
</dbReference>
<dbReference type="InterPro" id="IPR013196">
    <property type="entry name" value="HTH_11"/>
</dbReference>
<dbReference type="Proteomes" id="UP000008229">
    <property type="component" value="Chromosome"/>
</dbReference>
<reference evidence="5" key="2">
    <citation type="submission" date="2010-01" db="EMBL/GenBank/DDBJ databases">
        <title>The complete genome of Conexibacter woesei DSM 14684.</title>
        <authorList>
            <consortium name="US DOE Joint Genome Institute (JGI-PGF)"/>
            <person name="Lucas S."/>
            <person name="Copeland A."/>
            <person name="Lapidus A."/>
            <person name="Glavina del Rio T."/>
            <person name="Dalin E."/>
            <person name="Tice H."/>
            <person name="Bruce D."/>
            <person name="Goodwin L."/>
            <person name="Pitluck S."/>
            <person name="Kyrpides N."/>
            <person name="Mavromatis K."/>
            <person name="Ivanova N."/>
            <person name="Mikhailova N."/>
            <person name="Chertkov O."/>
            <person name="Brettin T."/>
            <person name="Detter J.C."/>
            <person name="Han C."/>
            <person name="Larimer F."/>
            <person name="Land M."/>
            <person name="Hauser L."/>
            <person name="Markowitz V."/>
            <person name="Cheng J.-F."/>
            <person name="Hugenholtz P."/>
            <person name="Woyke T."/>
            <person name="Wu D."/>
            <person name="Pukall R."/>
            <person name="Steenblock K."/>
            <person name="Schneider S."/>
            <person name="Klenk H.-P."/>
            <person name="Eisen J.A."/>
        </authorList>
    </citation>
    <scope>NUCLEOTIDE SEQUENCE [LARGE SCALE GENOMIC DNA]</scope>
    <source>
        <strain evidence="5">DSM 14684 / CIP 108061 / JCM 11494 / NBRC 100937 / ID131577</strain>
    </source>
</reference>
<keyword evidence="2" id="KW-0804">Transcription</keyword>
<dbReference type="KEGG" id="cwo:Cwoe_0728"/>
<dbReference type="InterPro" id="IPR036390">
    <property type="entry name" value="WH_DNA-bd_sf"/>
</dbReference>
<dbReference type="PROSITE" id="PS52050">
    <property type="entry name" value="WYL"/>
    <property type="match status" value="1"/>
</dbReference>
<dbReference type="PANTHER" id="PTHR34580:SF3">
    <property type="entry name" value="PROTEIN PAFB"/>
    <property type="match status" value="1"/>
</dbReference>
<keyword evidence="1" id="KW-0805">Transcription regulation</keyword>
<dbReference type="InterPro" id="IPR028349">
    <property type="entry name" value="PafC-like"/>
</dbReference>
<dbReference type="Gene3D" id="1.10.10.10">
    <property type="entry name" value="Winged helix-like DNA-binding domain superfamily/Winged helix DNA-binding domain"/>
    <property type="match status" value="1"/>
</dbReference>
<dbReference type="PANTHER" id="PTHR34580">
    <property type="match status" value="1"/>
</dbReference>
<dbReference type="InterPro" id="IPR051534">
    <property type="entry name" value="CBASS_pafABC_assoc_protein"/>
</dbReference>
<keyword evidence="5" id="KW-1185">Reference proteome</keyword>
<proteinExistence type="predicted"/>
<dbReference type="eggNOG" id="COG2378">
    <property type="taxonomic scope" value="Bacteria"/>
</dbReference>
<protein>
    <submittedName>
        <fullName evidence="4">Helix-turn-helix type 11 domain protein</fullName>
    </submittedName>
</protein>
<dbReference type="AlphaFoldDB" id="D3FA92"/>
<dbReference type="InterPro" id="IPR026881">
    <property type="entry name" value="WYL_dom"/>
</dbReference>
<evidence type="ECO:0000256" key="2">
    <source>
        <dbReference type="ARBA" id="ARBA00023163"/>
    </source>
</evidence>
<dbReference type="InterPro" id="IPR036388">
    <property type="entry name" value="WH-like_DNA-bd_sf"/>
</dbReference>
<sequence>MADTSRRMLRLLTLLQTGRAWSGAELAGQLGTSPRSLRRDVTRLRELGYPVAAPRGPGGHYRLAAGSAMPPLLLDDDETVAIAIGLQLARAGAVEGIADAAAQALRKVEQVLPQRLAAQAHGLLRAVDAAPPSWPGVDGALLTELSAAAARHERVRLRHRRRDGGERERIVEPHRVVLLGRRWYLLAWDTERDDWRTFRLDRVERARRLGQPFRPRPLPAESAVDFLRERFDAHAPEQLVVVTFHASVTTVAERLSRKDGALEPLGDDRCRYSARVDSYEWMAVVLALAGLDYTIERPAAFAVYTRALAQRMAAAAGEPA</sequence>
<feature type="domain" description="HTH deoR-type" evidence="3">
    <location>
        <begin position="4"/>
        <end position="69"/>
    </location>
</feature>
<dbReference type="RefSeq" id="WP_012932214.1">
    <property type="nucleotide sequence ID" value="NC_013739.1"/>
</dbReference>
<dbReference type="GO" id="GO:0003700">
    <property type="term" value="F:DNA-binding transcription factor activity"/>
    <property type="evidence" value="ECO:0007669"/>
    <property type="project" value="InterPro"/>
</dbReference>
<dbReference type="HOGENOM" id="CLU_041141_1_0_11"/>
<dbReference type="PROSITE" id="PS51000">
    <property type="entry name" value="HTH_DEOR_2"/>
    <property type="match status" value="1"/>
</dbReference>
<evidence type="ECO:0000256" key="1">
    <source>
        <dbReference type="ARBA" id="ARBA00023015"/>
    </source>
</evidence>
<dbReference type="EMBL" id="CP001854">
    <property type="protein sequence ID" value="ADB49161.1"/>
    <property type="molecule type" value="Genomic_DNA"/>
</dbReference>
<evidence type="ECO:0000259" key="3">
    <source>
        <dbReference type="PROSITE" id="PS51000"/>
    </source>
</evidence>
<dbReference type="InterPro" id="IPR001034">
    <property type="entry name" value="DeoR_HTH"/>
</dbReference>
<reference evidence="4 5" key="1">
    <citation type="journal article" date="2010" name="Stand. Genomic Sci.">
        <title>Complete genome sequence of Conexibacter woesei type strain (ID131577).</title>
        <authorList>
            <person name="Pukall R."/>
            <person name="Lapidus A."/>
            <person name="Glavina Del Rio T."/>
            <person name="Copeland A."/>
            <person name="Tice H."/>
            <person name="Cheng J.-F."/>
            <person name="Lucas S."/>
            <person name="Chen F."/>
            <person name="Nolan M."/>
            <person name="Bruce D."/>
            <person name="Goodwin L."/>
            <person name="Pitluck S."/>
            <person name="Mavromatis K."/>
            <person name="Ivanova N."/>
            <person name="Ovchinnikova G."/>
            <person name="Pati A."/>
            <person name="Chen A."/>
            <person name="Palaniappan K."/>
            <person name="Land M."/>
            <person name="Hauser L."/>
            <person name="Chang Y.-J."/>
            <person name="Jeffries C.D."/>
            <person name="Chain P."/>
            <person name="Meincke L."/>
            <person name="Sims D."/>
            <person name="Brettin T."/>
            <person name="Detter J.C."/>
            <person name="Rohde M."/>
            <person name="Goeker M."/>
            <person name="Bristow J."/>
            <person name="Eisen J.A."/>
            <person name="Markowitz V."/>
            <person name="Kyrpides N.C."/>
            <person name="Klenk H.-P."/>
            <person name="Hugenholtz P."/>
        </authorList>
    </citation>
    <scope>NUCLEOTIDE SEQUENCE [LARGE SCALE GENOMIC DNA]</scope>
    <source>
        <strain evidence="5">DSM 14684 / CIP 108061 / JCM 11494 / NBRC 100937 / ID131577</strain>
    </source>
</reference>
<gene>
    <name evidence="4" type="ordered locus">Cwoe_0728</name>
</gene>